<evidence type="ECO:0000256" key="2">
    <source>
        <dbReference type="RuleBase" id="RU003946"/>
    </source>
</evidence>
<evidence type="ECO:0000259" key="4">
    <source>
        <dbReference type="Pfam" id="PF07833"/>
    </source>
</evidence>
<feature type="chain" id="PRO_5046503345" evidence="3">
    <location>
        <begin position="25"/>
        <end position="534"/>
    </location>
</feature>
<protein>
    <submittedName>
        <fullName evidence="5">Alkaline phosphatase</fullName>
        <ecNumber evidence="5">3.1.3.1</ecNumber>
    </submittedName>
</protein>
<comment type="caution">
    <text evidence="5">The sequence shown here is derived from an EMBL/GenBank/DDBJ whole genome shotgun (WGS) entry which is preliminary data.</text>
</comment>
<dbReference type="GO" id="GO:0004035">
    <property type="term" value="F:alkaline phosphatase activity"/>
    <property type="evidence" value="ECO:0007669"/>
    <property type="project" value="UniProtKB-EC"/>
</dbReference>
<evidence type="ECO:0000313" key="6">
    <source>
        <dbReference type="Proteomes" id="UP001519306"/>
    </source>
</evidence>
<dbReference type="InterPro" id="IPR017850">
    <property type="entry name" value="Alkaline_phosphatase_core_sf"/>
</dbReference>
<keyword evidence="5" id="KW-0378">Hydrolase</keyword>
<dbReference type="InterPro" id="IPR012854">
    <property type="entry name" value="Cu_amine_oxidase-like_N"/>
</dbReference>
<dbReference type="PANTHER" id="PTHR11596:SF5">
    <property type="entry name" value="ALKALINE PHOSPHATASE"/>
    <property type="match status" value="1"/>
</dbReference>
<dbReference type="RefSeq" id="WP_210059932.1">
    <property type="nucleotide sequence ID" value="NZ_JAGGLJ010000001.1"/>
</dbReference>
<feature type="domain" description="Copper amine oxidase-like N-terminal" evidence="4">
    <location>
        <begin position="458"/>
        <end position="530"/>
    </location>
</feature>
<feature type="signal peptide" evidence="3">
    <location>
        <begin position="1"/>
        <end position="24"/>
    </location>
</feature>
<dbReference type="SMART" id="SM00098">
    <property type="entry name" value="alkPPc"/>
    <property type="match status" value="1"/>
</dbReference>
<name>A0ABS4KBA9_9FIRM</name>
<dbReference type="Gene3D" id="1.10.60.40">
    <property type="match status" value="1"/>
</dbReference>
<dbReference type="EC" id="3.1.3.1" evidence="5"/>
<dbReference type="Pfam" id="PF07833">
    <property type="entry name" value="Cu_amine_oxidN1"/>
    <property type="match status" value="1"/>
</dbReference>
<dbReference type="InterPro" id="IPR001952">
    <property type="entry name" value="Alkaline_phosphatase"/>
</dbReference>
<keyword evidence="3" id="KW-0732">Signal</keyword>
<evidence type="ECO:0000256" key="3">
    <source>
        <dbReference type="SAM" id="SignalP"/>
    </source>
</evidence>
<dbReference type="Gene3D" id="3.40.720.10">
    <property type="entry name" value="Alkaline Phosphatase, subunit A"/>
    <property type="match status" value="1"/>
</dbReference>
<dbReference type="SUPFAM" id="SSF55383">
    <property type="entry name" value="Copper amine oxidase, domain N"/>
    <property type="match status" value="1"/>
</dbReference>
<dbReference type="Pfam" id="PF00245">
    <property type="entry name" value="Alk_phosphatase"/>
    <property type="match status" value="1"/>
</dbReference>
<dbReference type="SUPFAM" id="SSF53649">
    <property type="entry name" value="Alkaline phosphatase-like"/>
    <property type="match status" value="1"/>
</dbReference>
<comment type="similarity">
    <text evidence="2">Belongs to the alkaline phosphatase family.</text>
</comment>
<evidence type="ECO:0000256" key="1">
    <source>
        <dbReference type="ARBA" id="ARBA00022553"/>
    </source>
</evidence>
<dbReference type="PANTHER" id="PTHR11596">
    <property type="entry name" value="ALKALINE PHOSPHATASE"/>
    <property type="match status" value="1"/>
</dbReference>
<reference evidence="5 6" key="1">
    <citation type="submission" date="2021-03" db="EMBL/GenBank/DDBJ databases">
        <title>Genomic Encyclopedia of Type Strains, Phase IV (KMG-IV): sequencing the most valuable type-strain genomes for metagenomic binning, comparative biology and taxonomic classification.</title>
        <authorList>
            <person name="Goeker M."/>
        </authorList>
    </citation>
    <scope>NUCLEOTIDE SEQUENCE [LARGE SCALE GENOMIC DNA]</scope>
    <source>
        <strain evidence="5 6">DSM 27563</strain>
    </source>
</reference>
<keyword evidence="6" id="KW-1185">Reference proteome</keyword>
<keyword evidence="1" id="KW-0597">Phosphoprotein</keyword>
<proteinExistence type="inferred from homology"/>
<gene>
    <name evidence="5" type="ORF">J2Z71_000145</name>
</gene>
<organism evidence="5 6">
    <name type="scientific">Peptoniphilus stercorisuis</name>
    <dbReference type="NCBI Taxonomy" id="1436965"/>
    <lineage>
        <taxon>Bacteria</taxon>
        <taxon>Bacillati</taxon>
        <taxon>Bacillota</taxon>
        <taxon>Tissierellia</taxon>
        <taxon>Tissierellales</taxon>
        <taxon>Peptoniphilaceae</taxon>
        <taxon>Peptoniphilus</taxon>
    </lineage>
</organism>
<dbReference type="EMBL" id="JAGGLJ010000001">
    <property type="protein sequence ID" value="MBP2024630.1"/>
    <property type="molecule type" value="Genomic_DNA"/>
</dbReference>
<dbReference type="Gene3D" id="3.30.457.10">
    <property type="entry name" value="Copper amine oxidase-like, N-terminal domain"/>
    <property type="match status" value="1"/>
</dbReference>
<dbReference type="InterPro" id="IPR036582">
    <property type="entry name" value="Mao_N_sf"/>
</dbReference>
<accession>A0ABS4KBA9</accession>
<sequence>MKNFKKNLSIFLLLIILFSTNTFAQSNNTAKNVIVMIPDGMSVEALSFARWMTEDNKFTIDDLATGLVRTNNSNTPIADSAPAGTAMATGIKTISPYIGSYPLTSTMPGSDNFNKNKINFPVANVLEGANRLNKSTGIISTSNIQHATPADFSAHHLDRNAYEEIAEQQVYQNIDIVLGAGSKYLEKSIRKDKEDLIKEIKSRGYDYITNTQELKNSKSDKIWGSFNEESMSYDLDRDEKVEPSLAEMTEKALDVLSKNNNGLFLMVEGSEIDWAAHANDPIALKSDILAFDKAVKVAKDFADKNPNTILLIASDHGTGGITFGNNNISKGYDKVPLDEFTKIIKDAKITSTKLTKQINKDKSNISNLLEEHYNIKDLSTLEIEEIKNSKSMENTINKIISNRSNIAWTTEGHVGGDVALYCYSTNENIKPLSGTVHNSDIGKYLAQIQNIDLDKLSKELYIPARKSFEDKGAKVEFISSPNQILKVTKDNTYIEFFVNKNYCIINGKKKTLSGLIVFNGEKVFIPKDALSLIN</sequence>
<evidence type="ECO:0000313" key="5">
    <source>
        <dbReference type="EMBL" id="MBP2024630.1"/>
    </source>
</evidence>
<dbReference type="Proteomes" id="UP001519306">
    <property type="component" value="Unassembled WGS sequence"/>
</dbReference>
<dbReference type="PRINTS" id="PR00113">
    <property type="entry name" value="ALKPHPHTASE"/>
</dbReference>
<dbReference type="CDD" id="cd16012">
    <property type="entry name" value="ALP"/>
    <property type="match status" value="1"/>
</dbReference>